<protein>
    <submittedName>
        <fullName evidence="3">Serine/threonine protein phosphatase</fullName>
    </submittedName>
</protein>
<sequence length="461" mass="47874">MGNDMNAAGPSRTGPRQPEPDLPEPGAREPDGDRPGARRTEFRWPDAREPDPLDETWQSVDQVFSDGPESGAAVAVPGPSATPPVGPAPPFSYGQAPQSPVPPYGPVPAPPSPRPGSAEQPVRHAPVQPSPPRVHVPPEPGPVCTPPPASEGPAGRTGAVPVLGAPFHSGPKPPLYAPEPLELPPVRQDPAAALTPDMVVDGAGYGALTVRAASVRGDSHRYQGEPRQDSLAVVRLGAPGPDGLLLLAVADGVGSAARSHVGSQEACRLAAMELEGVSAELSETVRAGDRPGFAALVDTAVGRIATLLAHRAREHGDDPAAYATTLRALLVPLDPRVRTRGFLAVGDGGTALLRDGEWNLSLTDPEHDGDGMIETRTAALPHGHRARALLLPPALPGDVLVLCTDGLSTPLAGDAGMRDFLGAGWGRGAAPAPADFLWQLQYRVKSYDDDRTAVVLWEAVP</sequence>
<dbReference type="OrthoDB" id="491589at2"/>
<feature type="compositionally biased region" description="Pro residues" evidence="1">
    <location>
        <begin position="80"/>
        <end position="90"/>
    </location>
</feature>
<evidence type="ECO:0000259" key="2">
    <source>
        <dbReference type="Pfam" id="PF13672"/>
    </source>
</evidence>
<keyword evidence="4" id="KW-1185">Reference proteome</keyword>
<dbReference type="InterPro" id="IPR036457">
    <property type="entry name" value="PPM-type-like_dom_sf"/>
</dbReference>
<organism evidence="3 4">
    <name type="scientific">Streptomyces populi</name>
    <dbReference type="NCBI Taxonomy" id="2058924"/>
    <lineage>
        <taxon>Bacteria</taxon>
        <taxon>Bacillati</taxon>
        <taxon>Actinomycetota</taxon>
        <taxon>Actinomycetes</taxon>
        <taxon>Kitasatosporales</taxon>
        <taxon>Streptomycetaceae</taxon>
        <taxon>Streptomyces</taxon>
    </lineage>
</organism>
<feature type="compositionally biased region" description="Pro residues" evidence="1">
    <location>
        <begin position="99"/>
        <end position="114"/>
    </location>
</feature>
<reference evidence="3 4" key="1">
    <citation type="submission" date="2017-12" db="EMBL/GenBank/DDBJ databases">
        <title>Streptomyces populusis sp. nov., a novel endophytic actinobacterium isolated from stems of Populus adenopoda Maxim.</title>
        <authorList>
            <person name="Wang Z."/>
        </authorList>
    </citation>
    <scope>NUCLEOTIDE SEQUENCE [LARGE SCALE GENOMIC DNA]</scope>
    <source>
        <strain evidence="3 4">A249</strain>
    </source>
</reference>
<dbReference type="Gene3D" id="3.60.40.10">
    <property type="entry name" value="PPM-type phosphatase domain"/>
    <property type="match status" value="1"/>
</dbReference>
<proteinExistence type="predicted"/>
<evidence type="ECO:0000256" key="1">
    <source>
        <dbReference type="SAM" id="MobiDB-lite"/>
    </source>
</evidence>
<feature type="compositionally biased region" description="Pro residues" evidence="1">
    <location>
        <begin position="128"/>
        <end position="150"/>
    </location>
</feature>
<evidence type="ECO:0000313" key="4">
    <source>
        <dbReference type="Proteomes" id="UP000236178"/>
    </source>
</evidence>
<dbReference type="AlphaFoldDB" id="A0A2I0SN91"/>
<accession>A0A2I0SN91</accession>
<dbReference type="EMBL" id="PJOS01000034">
    <property type="protein sequence ID" value="PKT71406.1"/>
    <property type="molecule type" value="Genomic_DNA"/>
</dbReference>
<dbReference type="Proteomes" id="UP000236178">
    <property type="component" value="Unassembled WGS sequence"/>
</dbReference>
<evidence type="ECO:0000313" key="3">
    <source>
        <dbReference type="EMBL" id="PKT71406.1"/>
    </source>
</evidence>
<name>A0A2I0SN91_9ACTN</name>
<dbReference type="SUPFAM" id="SSF81606">
    <property type="entry name" value="PP2C-like"/>
    <property type="match status" value="1"/>
</dbReference>
<feature type="compositionally biased region" description="Basic and acidic residues" evidence="1">
    <location>
        <begin position="26"/>
        <end position="51"/>
    </location>
</feature>
<dbReference type="InterPro" id="IPR001932">
    <property type="entry name" value="PPM-type_phosphatase-like_dom"/>
</dbReference>
<feature type="region of interest" description="Disordered" evidence="1">
    <location>
        <begin position="1"/>
        <end position="179"/>
    </location>
</feature>
<gene>
    <name evidence="3" type="ORF">CW362_18830</name>
</gene>
<comment type="caution">
    <text evidence="3">The sequence shown here is derived from an EMBL/GenBank/DDBJ whole genome shotgun (WGS) entry which is preliminary data.</text>
</comment>
<feature type="domain" description="PPM-type phosphatase" evidence="2">
    <location>
        <begin position="216"/>
        <end position="427"/>
    </location>
</feature>
<dbReference type="Pfam" id="PF13672">
    <property type="entry name" value="PP2C_2"/>
    <property type="match status" value="1"/>
</dbReference>